<dbReference type="Proteomes" id="UP000574317">
    <property type="component" value="Unassembled WGS sequence"/>
</dbReference>
<name>A0A8H5MKW1_9HYPO</name>
<evidence type="ECO:0000256" key="1">
    <source>
        <dbReference type="SAM" id="MobiDB-lite"/>
    </source>
</evidence>
<organism evidence="2 3">
    <name type="scientific">Fusarium napiforme</name>
    <dbReference type="NCBI Taxonomy" id="42672"/>
    <lineage>
        <taxon>Eukaryota</taxon>
        <taxon>Fungi</taxon>
        <taxon>Dikarya</taxon>
        <taxon>Ascomycota</taxon>
        <taxon>Pezizomycotina</taxon>
        <taxon>Sordariomycetes</taxon>
        <taxon>Hypocreomycetidae</taxon>
        <taxon>Hypocreales</taxon>
        <taxon>Nectriaceae</taxon>
        <taxon>Fusarium</taxon>
        <taxon>Fusarium fujikuroi species complex</taxon>
    </lineage>
</organism>
<feature type="compositionally biased region" description="Basic and acidic residues" evidence="1">
    <location>
        <begin position="18"/>
        <end position="27"/>
    </location>
</feature>
<evidence type="ECO:0000313" key="2">
    <source>
        <dbReference type="EMBL" id="KAF5532839.1"/>
    </source>
</evidence>
<protein>
    <submittedName>
        <fullName evidence="2">Uncharacterized protein</fullName>
    </submittedName>
</protein>
<feature type="region of interest" description="Disordered" evidence="1">
    <location>
        <begin position="1"/>
        <end position="27"/>
    </location>
</feature>
<dbReference type="EMBL" id="JAAOAO010000706">
    <property type="protein sequence ID" value="KAF5532839.1"/>
    <property type="molecule type" value="Genomic_DNA"/>
</dbReference>
<accession>A0A8H5MKW1</accession>
<comment type="caution">
    <text evidence="2">The sequence shown here is derived from an EMBL/GenBank/DDBJ whole genome shotgun (WGS) entry which is preliminary data.</text>
</comment>
<reference evidence="2 3" key="1">
    <citation type="submission" date="2020-05" db="EMBL/GenBank/DDBJ databases">
        <title>Identification and distribution of gene clusters putatively required for synthesis of sphingolipid metabolism inhibitors in phylogenetically diverse species of the filamentous fungus Fusarium.</title>
        <authorList>
            <person name="Kim H.-S."/>
            <person name="Busman M."/>
            <person name="Brown D.W."/>
            <person name="Divon H."/>
            <person name="Uhlig S."/>
            <person name="Proctor R.H."/>
        </authorList>
    </citation>
    <scope>NUCLEOTIDE SEQUENCE [LARGE SCALE GENOMIC DNA]</scope>
    <source>
        <strain evidence="2 3">NRRL 25196</strain>
    </source>
</reference>
<dbReference type="AlphaFoldDB" id="A0A8H5MKW1"/>
<sequence length="138" mass="15917">MKHAMGYRYSKQFTPRRHKDESNEQDSNHVRFDWDRDFCDIESDDIIEGCDLESLAIATQHRSANIGGGKDAFTGNISEHRPSDQLLENPYQFKSTVTGDTIPELRIVPDSCIKWVEPEHLEAAKQEHIKQGNHEQDH</sequence>
<keyword evidence="3" id="KW-1185">Reference proteome</keyword>
<evidence type="ECO:0000313" key="3">
    <source>
        <dbReference type="Proteomes" id="UP000574317"/>
    </source>
</evidence>
<gene>
    <name evidence="2" type="ORF">FNAPI_12853</name>
</gene>
<proteinExistence type="predicted"/>